<dbReference type="EMBL" id="JAWRVE010000025">
    <property type="protein sequence ID" value="KAL1873563.1"/>
    <property type="molecule type" value="Genomic_DNA"/>
</dbReference>
<feature type="transmembrane region" description="Helical" evidence="7">
    <location>
        <begin position="381"/>
        <end position="400"/>
    </location>
</feature>
<evidence type="ECO:0000259" key="8">
    <source>
        <dbReference type="PROSITE" id="PS50850"/>
    </source>
</evidence>
<evidence type="ECO:0000313" key="9">
    <source>
        <dbReference type="EMBL" id="KAL1873563.1"/>
    </source>
</evidence>
<dbReference type="PANTHER" id="PTHR23501:SF191">
    <property type="entry name" value="VACUOLAR BASIC AMINO ACID TRANSPORTER 4"/>
    <property type="match status" value="1"/>
</dbReference>
<dbReference type="InterPro" id="IPR036259">
    <property type="entry name" value="MFS_trans_sf"/>
</dbReference>
<gene>
    <name evidence="9" type="ORF">Daus18300_003929</name>
</gene>
<keyword evidence="3 7" id="KW-0812">Transmembrane</keyword>
<evidence type="ECO:0000256" key="4">
    <source>
        <dbReference type="ARBA" id="ARBA00022989"/>
    </source>
</evidence>
<keyword evidence="2" id="KW-0813">Transport</keyword>
<accession>A0ABR3XC99</accession>
<dbReference type="Proteomes" id="UP001583177">
    <property type="component" value="Unassembled WGS sequence"/>
</dbReference>
<keyword evidence="5 7" id="KW-0472">Membrane</keyword>
<evidence type="ECO:0000256" key="3">
    <source>
        <dbReference type="ARBA" id="ARBA00022692"/>
    </source>
</evidence>
<feature type="compositionally biased region" description="Basic and acidic residues" evidence="6">
    <location>
        <begin position="1"/>
        <end position="11"/>
    </location>
</feature>
<feature type="region of interest" description="Disordered" evidence="6">
    <location>
        <begin position="575"/>
        <end position="598"/>
    </location>
</feature>
<feature type="transmembrane region" description="Helical" evidence="7">
    <location>
        <begin position="342"/>
        <end position="366"/>
    </location>
</feature>
<comment type="subcellular location">
    <subcellularLocation>
        <location evidence="1">Endomembrane system</location>
        <topology evidence="1">Multi-pass membrane protein</topology>
    </subcellularLocation>
</comment>
<feature type="transmembrane region" description="Helical" evidence="7">
    <location>
        <begin position="77"/>
        <end position="100"/>
    </location>
</feature>
<evidence type="ECO:0000256" key="7">
    <source>
        <dbReference type="SAM" id="Phobius"/>
    </source>
</evidence>
<organism evidence="9 10">
    <name type="scientific">Diaporthe australafricana</name>
    <dbReference type="NCBI Taxonomy" id="127596"/>
    <lineage>
        <taxon>Eukaryota</taxon>
        <taxon>Fungi</taxon>
        <taxon>Dikarya</taxon>
        <taxon>Ascomycota</taxon>
        <taxon>Pezizomycotina</taxon>
        <taxon>Sordariomycetes</taxon>
        <taxon>Sordariomycetidae</taxon>
        <taxon>Diaporthales</taxon>
        <taxon>Diaporthaceae</taxon>
        <taxon>Diaporthe</taxon>
    </lineage>
</organism>
<dbReference type="PROSITE" id="PS50850">
    <property type="entry name" value="MFS"/>
    <property type="match status" value="1"/>
</dbReference>
<feature type="region of interest" description="Disordered" evidence="6">
    <location>
        <begin position="1"/>
        <end position="61"/>
    </location>
</feature>
<proteinExistence type="predicted"/>
<evidence type="ECO:0000256" key="5">
    <source>
        <dbReference type="ARBA" id="ARBA00023136"/>
    </source>
</evidence>
<dbReference type="Gene3D" id="1.20.1720.10">
    <property type="entry name" value="Multidrug resistance protein D"/>
    <property type="match status" value="1"/>
</dbReference>
<feature type="transmembrane region" description="Helical" evidence="7">
    <location>
        <begin position="407"/>
        <end position="427"/>
    </location>
</feature>
<dbReference type="InterPro" id="IPR011701">
    <property type="entry name" value="MFS"/>
</dbReference>
<feature type="transmembrane region" description="Helical" evidence="7">
    <location>
        <begin position="112"/>
        <end position="131"/>
    </location>
</feature>
<feature type="transmembrane region" description="Helical" evidence="7">
    <location>
        <begin position="173"/>
        <end position="192"/>
    </location>
</feature>
<evidence type="ECO:0000256" key="1">
    <source>
        <dbReference type="ARBA" id="ARBA00004127"/>
    </source>
</evidence>
<feature type="transmembrane region" description="Helical" evidence="7">
    <location>
        <begin position="539"/>
        <end position="565"/>
    </location>
</feature>
<feature type="transmembrane region" description="Helical" evidence="7">
    <location>
        <begin position="204"/>
        <end position="225"/>
    </location>
</feature>
<name>A0ABR3XC99_9PEZI</name>
<dbReference type="InterPro" id="IPR020846">
    <property type="entry name" value="MFS_dom"/>
</dbReference>
<dbReference type="PANTHER" id="PTHR23501">
    <property type="entry name" value="MAJOR FACILITATOR SUPERFAMILY"/>
    <property type="match status" value="1"/>
</dbReference>
<dbReference type="Pfam" id="PF07690">
    <property type="entry name" value="MFS_1"/>
    <property type="match status" value="1"/>
</dbReference>
<feature type="transmembrane region" description="Helical" evidence="7">
    <location>
        <begin position="303"/>
        <end position="321"/>
    </location>
</feature>
<dbReference type="Gene3D" id="1.20.1250.20">
    <property type="entry name" value="MFS general substrate transporter like domains"/>
    <property type="match status" value="1"/>
</dbReference>
<keyword evidence="10" id="KW-1185">Reference proteome</keyword>
<protein>
    <recommendedName>
        <fullName evidence="8">Major facilitator superfamily (MFS) profile domain-containing protein</fullName>
    </recommendedName>
</protein>
<keyword evidence="4 7" id="KW-1133">Transmembrane helix</keyword>
<dbReference type="SUPFAM" id="SSF103473">
    <property type="entry name" value="MFS general substrate transporter"/>
    <property type="match status" value="1"/>
</dbReference>
<feature type="transmembrane region" description="Helical" evidence="7">
    <location>
        <begin position="231"/>
        <end position="252"/>
    </location>
</feature>
<feature type="transmembrane region" description="Helical" evidence="7">
    <location>
        <begin position="273"/>
        <end position="291"/>
    </location>
</feature>
<evidence type="ECO:0000313" key="10">
    <source>
        <dbReference type="Proteomes" id="UP001583177"/>
    </source>
</evidence>
<evidence type="ECO:0000256" key="2">
    <source>
        <dbReference type="ARBA" id="ARBA00022448"/>
    </source>
</evidence>
<feature type="transmembrane region" description="Helical" evidence="7">
    <location>
        <begin position="475"/>
        <end position="496"/>
    </location>
</feature>
<sequence length="598" mass="65003">MEGYLEYHKTVSLEAPVDSSPPPESENETRLTSSIAAAQPAPYQPEPYQPEPYQAGQQPDQQQRQDLFRLPDWRKRCIFGCSCLLQFLLQFDMGAVALTLPKIAEDLNPPQVEVFAVATGYLLAQTVFQLVFSHVSQAAGRKFMYLSALLLYLAGAVAAATGPTMHGLVGARVMQGIGAAGMFTMSAIIFVDMTLPRRRAGWQALSQSCGAAGNIFGPLAAGLLFKRFSWHSIFVIEAAIGVFLLAAVSMLLPGDSRCWRARLRELGYCDWGGMLVFFICSVTFLVPINIGGNTAATEWTSPPVISCFVIAGISLGFLIYHQLKLASRPAFPKEIFKRWLTIIAYFGNAVCGMLLSMVFYNLVLFWEGVRGLSTLETGKRLLSATLAYPAAYALTGLAIRKWGKIKWATMVGALLSTLSLGLMQLTTADRPKATLIGISLLAGAACGMFAPAMLNTVIATTESRWHAHAIATRTLLYTAGQCAGISIGVAIFTNAFRGRLLDIHHADEATQNAIEAFKTSGGLLSKIKELKRLSPDGELVRVVVFALQMVWYFALVLALITGIVASVPKCPSLPRDSETEIDTDVERQDGSPEMLTQH</sequence>
<feature type="transmembrane region" description="Helical" evidence="7">
    <location>
        <begin position="143"/>
        <end position="161"/>
    </location>
</feature>
<feature type="domain" description="Major facilitator superfamily (MFS) profile" evidence="8">
    <location>
        <begin position="78"/>
        <end position="569"/>
    </location>
</feature>
<feature type="compositionally biased region" description="Low complexity" evidence="6">
    <location>
        <begin position="51"/>
        <end position="61"/>
    </location>
</feature>
<evidence type="ECO:0000256" key="6">
    <source>
        <dbReference type="SAM" id="MobiDB-lite"/>
    </source>
</evidence>
<reference evidence="9 10" key="1">
    <citation type="journal article" date="2024" name="IMA Fungus">
        <title>IMA Genome - F19 : A genome assembly and annotation guide to empower mycologists, including annotated draft genome sequences of Ceratocystis pirilliformis, Diaporthe australafricana, Fusarium ophioides, Paecilomyces lecythidis, and Sporothrix stenoceras.</title>
        <authorList>
            <person name="Aylward J."/>
            <person name="Wilson A.M."/>
            <person name="Visagie C.M."/>
            <person name="Spraker J."/>
            <person name="Barnes I."/>
            <person name="Buitendag C."/>
            <person name="Ceriani C."/>
            <person name="Del Mar Angel L."/>
            <person name="du Plessis D."/>
            <person name="Fuchs T."/>
            <person name="Gasser K."/>
            <person name="Kramer D."/>
            <person name="Li W."/>
            <person name="Munsamy K."/>
            <person name="Piso A."/>
            <person name="Price J.L."/>
            <person name="Sonnekus B."/>
            <person name="Thomas C."/>
            <person name="van der Nest A."/>
            <person name="van Dijk A."/>
            <person name="van Heerden A."/>
            <person name="van Vuuren N."/>
            <person name="Yilmaz N."/>
            <person name="Duong T.A."/>
            <person name="van der Merwe N.A."/>
            <person name="Wingfield M.J."/>
            <person name="Wingfield B.D."/>
        </authorList>
    </citation>
    <scope>NUCLEOTIDE SEQUENCE [LARGE SCALE GENOMIC DNA]</scope>
    <source>
        <strain evidence="9 10">CMW 18300</strain>
    </source>
</reference>
<comment type="caution">
    <text evidence="9">The sequence shown here is derived from an EMBL/GenBank/DDBJ whole genome shotgun (WGS) entry which is preliminary data.</text>
</comment>
<feature type="transmembrane region" description="Helical" evidence="7">
    <location>
        <begin position="433"/>
        <end position="454"/>
    </location>
</feature>